<dbReference type="Pfam" id="PF09608">
    <property type="entry name" value="Alph_Pro_TM"/>
    <property type="match status" value="1"/>
</dbReference>
<evidence type="ECO:0008006" key="4">
    <source>
        <dbReference type="Google" id="ProtNLM"/>
    </source>
</evidence>
<name>A0A429V6Z3_9SPHN</name>
<keyword evidence="1" id="KW-1133">Transmembrane helix</keyword>
<evidence type="ECO:0000256" key="1">
    <source>
        <dbReference type="SAM" id="Phobius"/>
    </source>
</evidence>
<dbReference type="RefSeq" id="WP_126717549.1">
    <property type="nucleotide sequence ID" value="NZ_RWJF01000001.1"/>
</dbReference>
<comment type="caution">
    <text evidence="2">The sequence shown here is derived from an EMBL/GenBank/DDBJ whole genome shotgun (WGS) entry which is preliminary data.</text>
</comment>
<dbReference type="EMBL" id="RWJF01000001">
    <property type="protein sequence ID" value="RST29710.1"/>
    <property type="molecule type" value="Genomic_DNA"/>
</dbReference>
<dbReference type="OrthoDB" id="9815212at2"/>
<dbReference type="Proteomes" id="UP000274661">
    <property type="component" value="Unassembled WGS sequence"/>
</dbReference>
<dbReference type="InterPro" id="IPR019088">
    <property type="entry name" value="CHP02186-rel_TM"/>
</dbReference>
<keyword evidence="1" id="KW-0812">Transmembrane</keyword>
<protein>
    <recommendedName>
        <fullName evidence="4">TIGR02186 family protein</fullName>
    </recommendedName>
</protein>
<keyword evidence="3" id="KW-1185">Reference proteome</keyword>
<gene>
    <name evidence="2" type="ORF">HMF7854_01860</name>
</gene>
<dbReference type="AlphaFoldDB" id="A0A429V6Z3"/>
<keyword evidence="1" id="KW-0472">Membrane</keyword>
<reference evidence="2 3" key="1">
    <citation type="submission" date="2018-12" db="EMBL/GenBank/DDBJ databases">
        <title>Sphingomonas sp. HMF7854 Genome sequencing and assembly.</title>
        <authorList>
            <person name="Cha I."/>
            <person name="Kang H."/>
            <person name="Kim H."/>
            <person name="Kang J."/>
            <person name="Joh K."/>
        </authorList>
    </citation>
    <scope>NUCLEOTIDE SEQUENCE [LARGE SCALE GENOMIC DNA]</scope>
    <source>
        <strain evidence="2 3">HMF7854</strain>
    </source>
</reference>
<evidence type="ECO:0000313" key="2">
    <source>
        <dbReference type="EMBL" id="RST29710.1"/>
    </source>
</evidence>
<sequence length="255" mass="27648">MKPRRLLALLLLAPLLAGADKPRLVPDISARSVQIRYSFNGAQLLLFGAILYPGGRIPRQPADVVVVLRGPVQPILVREKQKIAGIWMNADSNRFSSAPSFYAVASSRPIGELVDPLTAAIYELGLNYLQLSPSGGALPDKEKRFEAGLLELRSRQGLYNQDPHGVEISEGVLYRARITIPSQVPVGTYTAETFLIADGKVTAAATRDIAINKSGFERNVALAARRHSFFYGLAAVLLSLGLGWAAAEVFRRRGG</sequence>
<feature type="transmembrane region" description="Helical" evidence="1">
    <location>
        <begin position="229"/>
        <end position="250"/>
    </location>
</feature>
<proteinExistence type="predicted"/>
<accession>A0A429V6Z3</accession>
<evidence type="ECO:0000313" key="3">
    <source>
        <dbReference type="Proteomes" id="UP000274661"/>
    </source>
</evidence>
<organism evidence="2 3">
    <name type="scientific">Sphingomonas ginkgonis</name>
    <dbReference type="NCBI Taxonomy" id="2315330"/>
    <lineage>
        <taxon>Bacteria</taxon>
        <taxon>Pseudomonadati</taxon>
        <taxon>Pseudomonadota</taxon>
        <taxon>Alphaproteobacteria</taxon>
        <taxon>Sphingomonadales</taxon>
        <taxon>Sphingomonadaceae</taxon>
        <taxon>Sphingomonas</taxon>
    </lineage>
</organism>